<dbReference type="EMBL" id="CALNXJ010000031">
    <property type="protein sequence ID" value="CAH3137648.1"/>
    <property type="molecule type" value="Genomic_DNA"/>
</dbReference>
<dbReference type="PANTHER" id="PTHR45698:SF1">
    <property type="entry name" value="TRACE AMINE-ASSOCIATED RECEPTOR 13C-LIKE"/>
    <property type="match status" value="1"/>
</dbReference>
<evidence type="ECO:0000256" key="1">
    <source>
        <dbReference type="ARBA" id="ARBA00004370"/>
    </source>
</evidence>
<dbReference type="GO" id="GO:0016020">
    <property type="term" value="C:membrane"/>
    <property type="evidence" value="ECO:0007669"/>
    <property type="project" value="UniProtKB-SubCell"/>
</dbReference>
<feature type="transmembrane region" description="Helical" evidence="6">
    <location>
        <begin position="210"/>
        <end position="234"/>
    </location>
</feature>
<keyword evidence="9" id="KW-1185">Reference proteome</keyword>
<comment type="subcellular location">
    <subcellularLocation>
        <location evidence="1">Membrane</location>
    </subcellularLocation>
</comment>
<sequence>MPPYSNTRKLTHRKLKVIIPVLWISVLILNTPLFLTSYFDKENEFCTEQWPEEWMPKAFSVAWFVLLGALPMLIMIGLYSKVVYSLWIKDDDRVSGTQKGVMRVRKHVTKMVVAVSIIYGLCWTPDLVIYAMIHFGSKHSLGDVTYAAASIMTMLYSVINPLVYAPVNQRFREKIKGTISFPCRPNNRIYAETEPQKLGGTNSMTESANIAISTVLFTLIIVDVAGNSIVCLIIKRNRDMRLNIVNYLLVNLAVGDIIFAIFIAPAVLLRLITSFHPEGMTATGLCKFVTSGNVAWIGAVSSIFSLVAIAIERYYAVMHPFSNRRNFTKLKFKVIVLVSWIFSVAFNTPMFLIATFDDKKQFCVWNWPQEWMSKVYSVAWLLVVVLPLIVMAGLYSRVARTLWFKHHSIHLSREQRGVIRVRKRVTLMVMSVTAIFGICYGFMSVIYVLRKFTSYNISPVLISVSFIMVLCNSAVNPFVYALLNSQFREKTKEMILAIDCFIYYHFYRTLISYLLVNLAIADMIFAIFIAPSVLLRLTSFHPEGVIAAGLCKFVTGGNVGWIGAVSSIFSLIAIAVDRYYSVIYPFRWNLTKPKLKVIVLVSWIFSVAFSIPMFLTATFDNKKQFCVWNWPQKWMSKAYSVAWLLVVVLPLIVMAGLYYNVVSALWFKPLSRQQRGVNRVRKRVTLMVVIVTVIFGICYGFMSVIYVLRKFASYNIGPVLVSVSFVMVLFNSAVNPFVYALLNRQFREKIKEMLSFSKCSRNRR</sequence>
<feature type="transmembrane region" description="Helical" evidence="6">
    <location>
        <begin position="597"/>
        <end position="619"/>
    </location>
</feature>
<dbReference type="SUPFAM" id="SSF81321">
    <property type="entry name" value="Family A G protein-coupled receptor-like"/>
    <property type="match status" value="3"/>
</dbReference>
<feature type="transmembrane region" description="Helical" evidence="6">
    <location>
        <begin position="293"/>
        <end position="311"/>
    </location>
</feature>
<feature type="transmembrane region" description="Helical" evidence="6">
    <location>
        <begin position="510"/>
        <end position="533"/>
    </location>
</feature>
<dbReference type="CDD" id="cd00637">
    <property type="entry name" value="7tm_classA_rhodopsin-like"/>
    <property type="match status" value="2"/>
</dbReference>
<evidence type="ECO:0000256" key="2">
    <source>
        <dbReference type="ARBA" id="ARBA00022692"/>
    </source>
</evidence>
<evidence type="ECO:0000256" key="3">
    <source>
        <dbReference type="ARBA" id="ARBA00022989"/>
    </source>
</evidence>
<dbReference type="PROSITE" id="PS50262">
    <property type="entry name" value="G_PROTEIN_RECEP_F1_2"/>
    <property type="match status" value="3"/>
</dbReference>
<feature type="transmembrane region" description="Helical" evidence="6">
    <location>
        <begin position="21"/>
        <end position="39"/>
    </location>
</feature>
<reference evidence="8 9" key="1">
    <citation type="submission" date="2022-05" db="EMBL/GenBank/DDBJ databases">
        <authorList>
            <consortium name="Genoscope - CEA"/>
            <person name="William W."/>
        </authorList>
    </citation>
    <scope>NUCLEOTIDE SEQUENCE [LARGE SCALE GENOMIC DNA]</scope>
</reference>
<accession>A0AAU9X705</accession>
<feature type="transmembrane region" description="Helical" evidence="6">
    <location>
        <begin position="461"/>
        <end position="483"/>
    </location>
</feature>
<keyword evidence="5" id="KW-0807">Transducer</keyword>
<evidence type="ECO:0000256" key="4">
    <source>
        <dbReference type="ARBA" id="ARBA00023136"/>
    </source>
</evidence>
<dbReference type="Proteomes" id="UP001159428">
    <property type="component" value="Unassembled WGS sequence"/>
</dbReference>
<feature type="transmembrane region" description="Helical" evidence="6">
    <location>
        <begin position="332"/>
        <end position="356"/>
    </location>
</feature>
<name>A0AAU9X705_9CNID</name>
<keyword evidence="4 6" id="KW-0472">Membrane</keyword>
<keyword evidence="5" id="KW-0675">Receptor</keyword>
<organism evidence="8 9">
    <name type="scientific">Pocillopora meandrina</name>
    <dbReference type="NCBI Taxonomy" id="46732"/>
    <lineage>
        <taxon>Eukaryota</taxon>
        <taxon>Metazoa</taxon>
        <taxon>Cnidaria</taxon>
        <taxon>Anthozoa</taxon>
        <taxon>Hexacorallia</taxon>
        <taxon>Scleractinia</taxon>
        <taxon>Astrocoeniina</taxon>
        <taxon>Pocilloporidae</taxon>
        <taxon>Pocillopora</taxon>
    </lineage>
</organism>
<feature type="transmembrane region" description="Helical" evidence="6">
    <location>
        <begin position="59"/>
        <end position="79"/>
    </location>
</feature>
<feature type="transmembrane region" description="Helical" evidence="6">
    <location>
        <begin position="686"/>
        <end position="708"/>
    </location>
</feature>
<feature type="transmembrane region" description="Helical" evidence="6">
    <location>
        <begin position="112"/>
        <end position="133"/>
    </location>
</feature>
<dbReference type="InterPro" id="IPR017452">
    <property type="entry name" value="GPCR_Rhodpsn_7TM"/>
</dbReference>
<keyword evidence="3 6" id="KW-1133">Transmembrane helix</keyword>
<dbReference type="PANTHER" id="PTHR45698">
    <property type="entry name" value="TRACE AMINE-ASSOCIATED RECEPTOR 19N-RELATED"/>
    <property type="match status" value="1"/>
</dbReference>
<dbReference type="PRINTS" id="PR00237">
    <property type="entry name" value="GPCRRHODOPSN"/>
</dbReference>
<keyword evidence="5" id="KW-0297">G-protein coupled receptor</keyword>
<comment type="caution">
    <text evidence="8">The sequence shown here is derived from an EMBL/GenBank/DDBJ whole genome shotgun (WGS) entry which is preliminary data.</text>
</comment>
<evidence type="ECO:0000256" key="5">
    <source>
        <dbReference type="RuleBase" id="RU000688"/>
    </source>
</evidence>
<protein>
    <recommendedName>
        <fullName evidence="7">G-protein coupled receptors family 1 profile domain-containing protein</fullName>
    </recommendedName>
</protein>
<comment type="similarity">
    <text evidence="5">Belongs to the G-protein coupled receptor 1 family.</text>
</comment>
<dbReference type="PROSITE" id="PS00237">
    <property type="entry name" value="G_PROTEIN_RECEP_F1_1"/>
    <property type="match status" value="2"/>
</dbReference>
<evidence type="ECO:0000259" key="7">
    <source>
        <dbReference type="PROSITE" id="PS50262"/>
    </source>
</evidence>
<feature type="transmembrane region" description="Helical" evidence="6">
    <location>
        <begin position="425"/>
        <end position="449"/>
    </location>
</feature>
<dbReference type="Gene3D" id="1.20.1070.10">
    <property type="entry name" value="Rhodopsin 7-helix transmembrane proteins"/>
    <property type="match status" value="3"/>
</dbReference>
<keyword evidence="2 5" id="KW-0812">Transmembrane</keyword>
<feature type="transmembrane region" description="Helical" evidence="6">
    <location>
        <begin position="720"/>
        <end position="742"/>
    </location>
</feature>
<gene>
    <name evidence="8" type="ORF">PMEA_00018179</name>
</gene>
<feature type="domain" description="G-protein coupled receptors family 1 profile" evidence="7">
    <location>
        <begin position="1"/>
        <end position="164"/>
    </location>
</feature>
<feature type="domain" description="G-protein coupled receptors family 1 profile" evidence="7">
    <location>
        <begin position="493"/>
        <end position="739"/>
    </location>
</feature>
<dbReference type="Pfam" id="PF00001">
    <property type="entry name" value="7tm_1"/>
    <property type="match status" value="3"/>
</dbReference>
<dbReference type="InterPro" id="IPR000276">
    <property type="entry name" value="GPCR_Rhodpsn"/>
</dbReference>
<evidence type="ECO:0000256" key="6">
    <source>
        <dbReference type="SAM" id="Phobius"/>
    </source>
</evidence>
<evidence type="ECO:0000313" key="8">
    <source>
        <dbReference type="EMBL" id="CAH3137648.1"/>
    </source>
</evidence>
<feature type="domain" description="G-protein coupled receptors family 1 profile" evidence="7">
    <location>
        <begin position="226"/>
        <end position="480"/>
    </location>
</feature>
<dbReference type="FunFam" id="1.20.1070.10:FF:000368">
    <property type="entry name" value="Predicted protein"/>
    <property type="match status" value="1"/>
</dbReference>
<dbReference type="AlphaFoldDB" id="A0AAU9X705"/>
<dbReference type="GO" id="GO:0004930">
    <property type="term" value="F:G protein-coupled receptor activity"/>
    <property type="evidence" value="ECO:0007669"/>
    <property type="project" value="UniProtKB-KW"/>
</dbReference>
<feature type="transmembrane region" description="Helical" evidence="6">
    <location>
        <begin position="246"/>
        <end position="273"/>
    </location>
</feature>
<proteinExistence type="inferred from homology"/>
<feature type="transmembrane region" description="Helical" evidence="6">
    <location>
        <begin position="639"/>
        <end position="666"/>
    </location>
</feature>
<feature type="transmembrane region" description="Helical" evidence="6">
    <location>
        <begin position="376"/>
        <end position="395"/>
    </location>
</feature>
<evidence type="ECO:0000313" key="9">
    <source>
        <dbReference type="Proteomes" id="UP001159428"/>
    </source>
</evidence>
<feature type="transmembrane region" description="Helical" evidence="6">
    <location>
        <begin position="553"/>
        <end position="576"/>
    </location>
</feature>